<accession>A0A1M6JVI8</accession>
<gene>
    <name evidence="1" type="ORF">SAMN04488513_105169</name>
</gene>
<sequence>MPASCLKATGGAHFRLYGFVSFCKSKKMRWLGAPEPLWPMDRSQGAGIGNTGYCTQFYRKHSFLVLYLFDLLDF</sequence>
<evidence type="ECO:0000313" key="1">
    <source>
        <dbReference type="EMBL" id="SHJ50745.1"/>
    </source>
</evidence>
<dbReference type="EMBL" id="FQYU01000005">
    <property type="protein sequence ID" value="SHJ50745.1"/>
    <property type="molecule type" value="Genomic_DNA"/>
</dbReference>
<name>A0A1M6JVI8_9FLAO</name>
<keyword evidence="2" id="KW-1185">Reference proteome</keyword>
<protein>
    <submittedName>
        <fullName evidence="1">Uncharacterized protein</fullName>
    </submittedName>
</protein>
<dbReference type="STRING" id="192903.SAMN04488513_105169"/>
<dbReference type="AlphaFoldDB" id="A0A1M6JVI8"/>
<organism evidence="1 2">
    <name type="scientific">Pseudozobellia thermophila</name>
    <dbReference type="NCBI Taxonomy" id="192903"/>
    <lineage>
        <taxon>Bacteria</taxon>
        <taxon>Pseudomonadati</taxon>
        <taxon>Bacteroidota</taxon>
        <taxon>Flavobacteriia</taxon>
        <taxon>Flavobacteriales</taxon>
        <taxon>Flavobacteriaceae</taxon>
        <taxon>Pseudozobellia</taxon>
    </lineage>
</organism>
<evidence type="ECO:0000313" key="2">
    <source>
        <dbReference type="Proteomes" id="UP000184543"/>
    </source>
</evidence>
<dbReference type="Proteomes" id="UP000184543">
    <property type="component" value="Unassembled WGS sequence"/>
</dbReference>
<reference evidence="2" key="1">
    <citation type="submission" date="2016-11" db="EMBL/GenBank/DDBJ databases">
        <authorList>
            <person name="Varghese N."/>
            <person name="Submissions S."/>
        </authorList>
    </citation>
    <scope>NUCLEOTIDE SEQUENCE [LARGE SCALE GENOMIC DNA]</scope>
    <source>
        <strain evidence="2">DSM 19858</strain>
    </source>
</reference>
<proteinExistence type="predicted"/>